<dbReference type="InterPro" id="IPR004538">
    <property type="entry name" value="Hemolysin_A/TlyA"/>
</dbReference>
<dbReference type="NCBIfam" id="TIGR00478">
    <property type="entry name" value="tly"/>
    <property type="match status" value="1"/>
</dbReference>
<organism evidence="5 6">
    <name type="scientific">Thermospira aquatica</name>
    <dbReference type="NCBI Taxonomy" id="2828656"/>
    <lineage>
        <taxon>Bacteria</taxon>
        <taxon>Pseudomonadati</taxon>
        <taxon>Spirochaetota</taxon>
        <taxon>Spirochaetia</taxon>
        <taxon>Brevinematales</taxon>
        <taxon>Thermospiraceae</taxon>
        <taxon>Thermospira</taxon>
    </lineage>
</organism>
<keyword evidence="1 3" id="KW-0694">RNA-binding</keyword>
<reference evidence="5" key="1">
    <citation type="submission" date="2021-04" db="EMBL/GenBank/DDBJ databases">
        <authorList>
            <person name="Postec A."/>
        </authorList>
    </citation>
    <scope>NUCLEOTIDE SEQUENCE</scope>
    <source>
        <strain evidence="5">F1F22</strain>
    </source>
</reference>
<dbReference type="Proteomes" id="UP001056539">
    <property type="component" value="Chromosome"/>
</dbReference>
<dbReference type="Pfam" id="PF01479">
    <property type="entry name" value="S4"/>
    <property type="match status" value="1"/>
</dbReference>
<dbReference type="InterPro" id="IPR002877">
    <property type="entry name" value="RNA_MeTrfase_FtsJ_dom"/>
</dbReference>
<dbReference type="Gene3D" id="3.10.290.10">
    <property type="entry name" value="RNA-binding S4 domain"/>
    <property type="match status" value="1"/>
</dbReference>
<dbReference type="PROSITE" id="PS50889">
    <property type="entry name" value="S4"/>
    <property type="match status" value="1"/>
</dbReference>
<gene>
    <name evidence="5" type="ORF">KDW03_11290</name>
</gene>
<evidence type="ECO:0000256" key="3">
    <source>
        <dbReference type="PROSITE-ProRule" id="PRU00182"/>
    </source>
</evidence>
<dbReference type="InterPro" id="IPR029063">
    <property type="entry name" value="SAM-dependent_MTases_sf"/>
</dbReference>
<evidence type="ECO:0000256" key="1">
    <source>
        <dbReference type="ARBA" id="ARBA00022884"/>
    </source>
</evidence>
<dbReference type="PIRSF" id="PIRSF005578">
    <property type="entry name" value="TlyA"/>
    <property type="match status" value="1"/>
</dbReference>
<dbReference type="InterPro" id="IPR002942">
    <property type="entry name" value="S4_RNA-bd"/>
</dbReference>
<dbReference type="Gene3D" id="3.40.50.150">
    <property type="entry name" value="Vaccinia Virus protein VP39"/>
    <property type="match status" value="1"/>
</dbReference>
<dbReference type="Pfam" id="PF01728">
    <property type="entry name" value="FtsJ"/>
    <property type="match status" value="1"/>
</dbReference>
<dbReference type="PANTHER" id="PTHR32319:SF0">
    <property type="entry name" value="BACTERIAL HEMOLYSIN-LIKE PROTEIN"/>
    <property type="match status" value="1"/>
</dbReference>
<feature type="domain" description="RNA-binding S4" evidence="4">
    <location>
        <begin position="6"/>
        <end position="68"/>
    </location>
</feature>
<keyword evidence="6" id="KW-1185">Reference proteome</keyword>
<name>A0AAX3BD00_9SPIR</name>
<evidence type="ECO:0000313" key="6">
    <source>
        <dbReference type="Proteomes" id="UP001056539"/>
    </source>
</evidence>
<protein>
    <submittedName>
        <fullName evidence="5">TlyA family RNA methyltransferase</fullName>
    </submittedName>
</protein>
<comment type="similarity">
    <text evidence="2">Belongs to the TlyA family.</text>
</comment>
<dbReference type="SUPFAM" id="SSF55174">
    <property type="entry name" value="Alpha-L RNA-binding motif"/>
    <property type="match status" value="1"/>
</dbReference>
<accession>A0AAX3BD00</accession>
<dbReference type="KEGG" id="taqu:KDW03_11290"/>
<sequence length="251" mass="27738">MAKPKQRLDLLLVDKGFYPSRQKAQAAILAGEVLVNDVPITKAGTLIDPDENIRIKESSPYVSRGAWKLLHALETFKLSPKDQVAIDIGASTGGFTQVLLEKGAKLVYAIDSGTNQLDWKLRSDPRVICRENTNARYLKPEDFDPKPSFATIDVSFISITKILPALIKVLEPDFTIICLIKPQFEVGSAYVGAKGFVEPKHHHLAWESVLACASELSLHNTDIIPSPITGQKSGNQEYLVAFFSQPTRRNP</sequence>
<dbReference type="CDD" id="cd00165">
    <property type="entry name" value="S4"/>
    <property type="match status" value="1"/>
</dbReference>
<dbReference type="SUPFAM" id="SSF53335">
    <property type="entry name" value="S-adenosyl-L-methionine-dependent methyltransferases"/>
    <property type="match status" value="1"/>
</dbReference>
<dbReference type="GO" id="GO:0032259">
    <property type="term" value="P:methylation"/>
    <property type="evidence" value="ECO:0007669"/>
    <property type="project" value="UniProtKB-KW"/>
</dbReference>
<keyword evidence="5" id="KW-0808">Transferase</keyword>
<evidence type="ECO:0000313" key="5">
    <source>
        <dbReference type="EMBL" id="URA10050.1"/>
    </source>
</evidence>
<dbReference type="GO" id="GO:0008168">
    <property type="term" value="F:methyltransferase activity"/>
    <property type="evidence" value="ECO:0007669"/>
    <property type="project" value="UniProtKB-KW"/>
</dbReference>
<evidence type="ECO:0000256" key="2">
    <source>
        <dbReference type="ARBA" id="ARBA00029460"/>
    </source>
</evidence>
<evidence type="ECO:0000259" key="4">
    <source>
        <dbReference type="SMART" id="SM00363"/>
    </source>
</evidence>
<keyword evidence="5" id="KW-0489">Methyltransferase</keyword>
<dbReference type="EMBL" id="CP073355">
    <property type="protein sequence ID" value="URA10050.1"/>
    <property type="molecule type" value="Genomic_DNA"/>
</dbReference>
<proteinExistence type="inferred from homology"/>
<dbReference type="SMART" id="SM00363">
    <property type="entry name" value="S4"/>
    <property type="match status" value="1"/>
</dbReference>
<dbReference type="PANTHER" id="PTHR32319">
    <property type="entry name" value="BACTERIAL HEMOLYSIN-LIKE PROTEIN"/>
    <property type="match status" value="1"/>
</dbReference>
<dbReference type="InterPro" id="IPR047048">
    <property type="entry name" value="TlyA"/>
</dbReference>
<dbReference type="GO" id="GO:0003723">
    <property type="term" value="F:RNA binding"/>
    <property type="evidence" value="ECO:0007669"/>
    <property type="project" value="UniProtKB-KW"/>
</dbReference>
<dbReference type="RefSeq" id="WP_271435181.1">
    <property type="nucleotide sequence ID" value="NZ_CP073355.1"/>
</dbReference>
<dbReference type="InterPro" id="IPR036986">
    <property type="entry name" value="S4_RNA-bd_sf"/>
</dbReference>
<dbReference type="AlphaFoldDB" id="A0AAX3BD00"/>
<reference evidence="5" key="2">
    <citation type="submission" date="2022-06" db="EMBL/GenBank/DDBJ databases">
        <title>Thermospira aquatica gen. nov., sp. nov.</title>
        <authorList>
            <person name="Ben Ali Gam Z."/>
            <person name="Labat M."/>
        </authorList>
    </citation>
    <scope>NUCLEOTIDE SEQUENCE</scope>
    <source>
        <strain evidence="5">F1F22</strain>
    </source>
</reference>